<organism evidence="2 3">
    <name type="scientific">Candidatus Gemmiger excrementigallinarum</name>
    <dbReference type="NCBI Taxonomy" id="2838609"/>
    <lineage>
        <taxon>Bacteria</taxon>
        <taxon>Bacillati</taxon>
        <taxon>Bacillota</taxon>
        <taxon>Clostridia</taxon>
        <taxon>Eubacteriales</taxon>
        <taxon>Gemmiger</taxon>
    </lineage>
</organism>
<dbReference type="EMBL" id="DXBP01000043">
    <property type="protein sequence ID" value="HIZ42187.1"/>
    <property type="molecule type" value="Genomic_DNA"/>
</dbReference>
<keyword evidence="1" id="KW-0175">Coiled coil</keyword>
<dbReference type="InterPro" id="IPR025464">
    <property type="entry name" value="DUF4315"/>
</dbReference>
<sequence length="85" mass="9337">MSEKLDKLRADLARARERRIQLNNRIELLERRIAEAEKVEVAEMVRVANLTPEQLAALLQQNAHTTPNPAALAAVGAEIDEGGPA</sequence>
<evidence type="ECO:0000313" key="3">
    <source>
        <dbReference type="Proteomes" id="UP000824048"/>
    </source>
</evidence>
<accession>A0A9D2JAK6</accession>
<reference evidence="2" key="1">
    <citation type="journal article" date="2021" name="PeerJ">
        <title>Extensive microbial diversity within the chicken gut microbiome revealed by metagenomics and culture.</title>
        <authorList>
            <person name="Gilroy R."/>
            <person name="Ravi A."/>
            <person name="Getino M."/>
            <person name="Pursley I."/>
            <person name="Horton D.L."/>
            <person name="Alikhan N.F."/>
            <person name="Baker D."/>
            <person name="Gharbi K."/>
            <person name="Hall N."/>
            <person name="Watson M."/>
            <person name="Adriaenssens E.M."/>
            <person name="Foster-Nyarko E."/>
            <person name="Jarju S."/>
            <person name="Secka A."/>
            <person name="Antonio M."/>
            <person name="Oren A."/>
            <person name="Chaudhuri R.R."/>
            <person name="La Ragione R."/>
            <person name="Hildebrand F."/>
            <person name="Pallen M.J."/>
        </authorList>
    </citation>
    <scope>NUCLEOTIDE SEQUENCE</scope>
    <source>
        <strain evidence="2">ChiSxjej1B13-11774</strain>
    </source>
</reference>
<dbReference type="Proteomes" id="UP000824048">
    <property type="component" value="Unassembled WGS sequence"/>
</dbReference>
<gene>
    <name evidence="2" type="ORF">H9811_06470</name>
</gene>
<comment type="caution">
    <text evidence="2">The sequence shown here is derived from an EMBL/GenBank/DDBJ whole genome shotgun (WGS) entry which is preliminary data.</text>
</comment>
<reference evidence="2" key="2">
    <citation type="submission" date="2021-04" db="EMBL/GenBank/DDBJ databases">
        <authorList>
            <person name="Gilroy R."/>
        </authorList>
    </citation>
    <scope>NUCLEOTIDE SEQUENCE</scope>
    <source>
        <strain evidence="2">ChiSxjej1B13-11774</strain>
    </source>
</reference>
<protein>
    <submittedName>
        <fullName evidence="2">DUF4315 family protein</fullName>
    </submittedName>
</protein>
<evidence type="ECO:0000313" key="2">
    <source>
        <dbReference type="EMBL" id="HIZ42187.1"/>
    </source>
</evidence>
<dbReference type="AlphaFoldDB" id="A0A9D2JAK6"/>
<name>A0A9D2JAK6_9FIRM</name>
<feature type="coiled-coil region" evidence="1">
    <location>
        <begin position="5"/>
        <end position="39"/>
    </location>
</feature>
<proteinExistence type="predicted"/>
<evidence type="ECO:0000256" key="1">
    <source>
        <dbReference type="SAM" id="Coils"/>
    </source>
</evidence>
<dbReference type="Pfam" id="PF14193">
    <property type="entry name" value="DUF4315"/>
    <property type="match status" value="1"/>
</dbReference>